<evidence type="ECO:0000313" key="3">
    <source>
        <dbReference type="EMBL" id="GGD77871.1"/>
    </source>
</evidence>
<organism evidence="3 4">
    <name type="scientific">Croceicoccus mobilis</name>
    <dbReference type="NCBI Taxonomy" id="1703339"/>
    <lineage>
        <taxon>Bacteria</taxon>
        <taxon>Pseudomonadati</taxon>
        <taxon>Pseudomonadota</taxon>
        <taxon>Alphaproteobacteria</taxon>
        <taxon>Sphingomonadales</taxon>
        <taxon>Erythrobacteraceae</taxon>
        <taxon>Croceicoccus</taxon>
    </lineage>
</organism>
<keyword evidence="1" id="KW-0812">Transmembrane</keyword>
<keyword evidence="1" id="KW-1133">Transmembrane helix</keyword>
<protein>
    <recommendedName>
        <fullName evidence="2">TPM domain-containing protein</fullName>
    </recommendedName>
</protein>
<dbReference type="AlphaFoldDB" id="A0A916Z678"/>
<dbReference type="RefSeq" id="WP_066768741.1">
    <property type="nucleotide sequence ID" value="NZ_BMIP01000007.1"/>
</dbReference>
<sequence>MNDAGRGEAAEPDDRPDFILRHKRMFAAAFVLTAGAMMPWSGGAFRYVGGALPPANVEKSTLAPAGLIDPAGLFDAEEDRRLRQRLEHAEAETGVRFAVITTRGLRGETVKDFTNRYHNGWWNSGDERASVIVLFSPADRSLGISNSKSLDDAIAPFRARLVNAMKHPASRGNFEAAAMMAIEQMEARLARPAPEET</sequence>
<evidence type="ECO:0000313" key="4">
    <source>
        <dbReference type="Proteomes" id="UP000612349"/>
    </source>
</evidence>
<feature type="transmembrane region" description="Helical" evidence="1">
    <location>
        <begin position="25"/>
        <end position="48"/>
    </location>
</feature>
<gene>
    <name evidence="3" type="ORF">GCM10010990_29550</name>
</gene>
<feature type="domain" description="TPM" evidence="2">
    <location>
        <begin position="68"/>
        <end position="187"/>
    </location>
</feature>
<dbReference type="Gene3D" id="3.10.310.50">
    <property type="match status" value="1"/>
</dbReference>
<dbReference type="OrthoDB" id="9855221at2"/>
<comment type="caution">
    <text evidence="3">The sequence shown here is derived from an EMBL/GenBank/DDBJ whole genome shotgun (WGS) entry which is preliminary data.</text>
</comment>
<dbReference type="Pfam" id="PF04536">
    <property type="entry name" value="TPM_phosphatase"/>
    <property type="match status" value="1"/>
</dbReference>
<dbReference type="EMBL" id="BMIP01000007">
    <property type="protein sequence ID" value="GGD77871.1"/>
    <property type="molecule type" value="Genomic_DNA"/>
</dbReference>
<proteinExistence type="predicted"/>
<keyword evidence="1" id="KW-0472">Membrane</keyword>
<accession>A0A916Z678</accession>
<dbReference type="InterPro" id="IPR007621">
    <property type="entry name" value="TPM_dom"/>
</dbReference>
<reference evidence="3" key="1">
    <citation type="journal article" date="2014" name="Int. J. Syst. Evol. Microbiol.">
        <title>Complete genome sequence of Corynebacterium casei LMG S-19264T (=DSM 44701T), isolated from a smear-ripened cheese.</title>
        <authorList>
            <consortium name="US DOE Joint Genome Institute (JGI-PGF)"/>
            <person name="Walter F."/>
            <person name="Albersmeier A."/>
            <person name="Kalinowski J."/>
            <person name="Ruckert C."/>
        </authorList>
    </citation>
    <scope>NUCLEOTIDE SEQUENCE</scope>
    <source>
        <strain evidence="3">CGMCC 1.15360</strain>
    </source>
</reference>
<evidence type="ECO:0000256" key="1">
    <source>
        <dbReference type="SAM" id="Phobius"/>
    </source>
</evidence>
<reference evidence="3" key="2">
    <citation type="submission" date="2020-09" db="EMBL/GenBank/DDBJ databases">
        <authorList>
            <person name="Sun Q."/>
            <person name="Zhou Y."/>
        </authorList>
    </citation>
    <scope>NUCLEOTIDE SEQUENCE</scope>
    <source>
        <strain evidence="3">CGMCC 1.15360</strain>
    </source>
</reference>
<name>A0A916Z678_9SPHN</name>
<dbReference type="Proteomes" id="UP000612349">
    <property type="component" value="Unassembled WGS sequence"/>
</dbReference>
<evidence type="ECO:0000259" key="2">
    <source>
        <dbReference type="Pfam" id="PF04536"/>
    </source>
</evidence>
<keyword evidence="4" id="KW-1185">Reference proteome</keyword>